<dbReference type="RefSeq" id="WP_146442069.1">
    <property type="nucleotide sequence ID" value="NZ_SJPR01000001.1"/>
</dbReference>
<organism evidence="2 3">
    <name type="scientific">Botrimarina colliarenosi</name>
    <dbReference type="NCBI Taxonomy" id="2528001"/>
    <lineage>
        <taxon>Bacteria</taxon>
        <taxon>Pseudomonadati</taxon>
        <taxon>Planctomycetota</taxon>
        <taxon>Planctomycetia</taxon>
        <taxon>Pirellulales</taxon>
        <taxon>Lacipirellulaceae</taxon>
        <taxon>Botrimarina</taxon>
    </lineage>
</organism>
<evidence type="ECO:0000256" key="1">
    <source>
        <dbReference type="SAM" id="SignalP"/>
    </source>
</evidence>
<sequence length="960" mass="97802" precursor="true">MSFSTQQRAVAVFLCLVAAASSDAAITATDDYSPAYDGVADPWDLGTTTDLYVGDTNVGSLLIDEGSYVANDDAYVGYATTGNGAITVSGAVSTWRNDSWIYLGYRGQGTLTIADSGQVNGYWASLGSRSGAEGNALVTGAGSRWIINRWLEVGAAGTGVLDVMDGGKVSADVVTIADGLGSTGQVTVSGANSLLDVEGSYINDVYVGNFGTGILSIDSGGRVLADEVYVSRHSNASGLVTVTDIGSQLRGTRGVYIGGNSTGVLRVDNDGVVDGGDIVVGDNAAGTLQVGSAGAVNAVNLYVGRGSNGTGVVQFDGGVVETQGLLASPTELLGTGTINARGVVSDIDVTIASAADLQQQWLFNGLPDQSVTLNADFGGTGKSEAVLGAGFRGAGTLSLSGGQVVYSGRGELGYHTGSHGVAVVSGVGTLWNSAGEITVGRNGAGSLTVESGGSVSAGSIALGPEGSGTLSIDADSTLNVNKDLIVNASSNVVLDGATISVGGLIAAPANLRGAGVIRTTGLVSDFDLTFDATHPLDQQFTINQEPGQNVTIELSAQSSSPAKGSLGVGYNGSASLTIADGQKIRSGKAYLGYHPGSNGTAVVKGANTFWFNDSLNIGTSGDGSLTIEQDAYVGSGPTRIGGQGGSVGTLTIRDSDSQLAPRGIVVAHGGVVNVEGGGVNNDFGITEIGGACTDCSLPRASVTVRGENAFFTSSQLEMGRDGGARFVVEGGAIARARFGVTTLYAGDTQLVVSGAGSHFEADLLSFQPSSTSESGPAEILLERGGRFSLNFIFGSSDVAQIKMREGGQFVFLNGGRRLANTASEFFGDVYADAVFYWDGDTYESILNATPGVDYTIQQVFDSFGGYTVLTVGELPGLDGDYNGDGVVDAADYTVWRDNLNESVTLNGDTTPGDVSQEDYDVWVTNYGKVASNNGTQTVPEPNGLLLAVGLANLLLVCRRK</sequence>
<keyword evidence="3" id="KW-1185">Reference proteome</keyword>
<keyword evidence="2" id="KW-0449">Lipoprotein</keyword>
<evidence type="ECO:0000313" key="2">
    <source>
        <dbReference type="EMBL" id="TWT99404.1"/>
    </source>
</evidence>
<dbReference type="Proteomes" id="UP000317421">
    <property type="component" value="Unassembled WGS sequence"/>
</dbReference>
<keyword evidence="1" id="KW-0732">Signal</keyword>
<evidence type="ECO:0000313" key="3">
    <source>
        <dbReference type="Proteomes" id="UP000317421"/>
    </source>
</evidence>
<dbReference type="InterPro" id="IPR018247">
    <property type="entry name" value="EF_Hand_1_Ca_BS"/>
</dbReference>
<dbReference type="InterPro" id="IPR030895">
    <property type="entry name" value="T5SS_PEPC_rpt"/>
</dbReference>
<name>A0A5C6AHD6_9BACT</name>
<protein>
    <submittedName>
        <fullName evidence="2">Putative lipoprotein</fullName>
    </submittedName>
</protein>
<accession>A0A5C6AHD6</accession>
<comment type="caution">
    <text evidence="2">The sequence shown here is derived from an EMBL/GenBank/DDBJ whole genome shotgun (WGS) entry which is preliminary data.</text>
</comment>
<dbReference type="AlphaFoldDB" id="A0A5C6AHD6"/>
<dbReference type="OrthoDB" id="227473at2"/>
<dbReference type="NCBIfam" id="TIGR04393">
    <property type="entry name" value="rpt_T5SS_PEPC"/>
    <property type="match status" value="6"/>
</dbReference>
<gene>
    <name evidence="2" type="ORF">Pla108_03410</name>
</gene>
<feature type="chain" id="PRO_5022789005" evidence="1">
    <location>
        <begin position="25"/>
        <end position="960"/>
    </location>
</feature>
<reference evidence="2 3" key="1">
    <citation type="submission" date="2019-02" db="EMBL/GenBank/DDBJ databases">
        <title>Deep-cultivation of Planctomycetes and their phenomic and genomic characterization uncovers novel biology.</title>
        <authorList>
            <person name="Wiegand S."/>
            <person name="Jogler M."/>
            <person name="Boedeker C."/>
            <person name="Pinto D."/>
            <person name="Vollmers J."/>
            <person name="Rivas-Marin E."/>
            <person name="Kohn T."/>
            <person name="Peeters S.H."/>
            <person name="Heuer A."/>
            <person name="Rast P."/>
            <person name="Oberbeckmann S."/>
            <person name="Bunk B."/>
            <person name="Jeske O."/>
            <person name="Meyerdierks A."/>
            <person name="Storesund J.E."/>
            <person name="Kallscheuer N."/>
            <person name="Luecker S."/>
            <person name="Lage O.M."/>
            <person name="Pohl T."/>
            <person name="Merkel B.J."/>
            <person name="Hornburger P."/>
            <person name="Mueller R.-W."/>
            <person name="Bruemmer F."/>
            <person name="Labrenz M."/>
            <person name="Spormann A.M."/>
            <person name="Op Den Camp H."/>
            <person name="Overmann J."/>
            <person name="Amann R."/>
            <person name="Jetten M.S.M."/>
            <person name="Mascher T."/>
            <person name="Medema M.H."/>
            <person name="Devos D.P."/>
            <person name="Kaster A.-K."/>
            <person name="Ovreas L."/>
            <person name="Rohde M."/>
            <person name="Galperin M.Y."/>
            <person name="Jogler C."/>
        </authorList>
    </citation>
    <scope>NUCLEOTIDE SEQUENCE [LARGE SCALE GENOMIC DNA]</scope>
    <source>
        <strain evidence="2 3">Pla108</strain>
    </source>
</reference>
<feature type="signal peptide" evidence="1">
    <location>
        <begin position="1"/>
        <end position="24"/>
    </location>
</feature>
<proteinExistence type="predicted"/>
<dbReference type="EMBL" id="SJPR01000001">
    <property type="protein sequence ID" value="TWT99404.1"/>
    <property type="molecule type" value="Genomic_DNA"/>
</dbReference>
<dbReference type="PROSITE" id="PS00018">
    <property type="entry name" value="EF_HAND_1"/>
    <property type="match status" value="1"/>
</dbReference>